<protein>
    <submittedName>
        <fullName evidence="1">Uncharacterized protein</fullName>
    </submittedName>
</protein>
<dbReference type="EMBL" id="ML769418">
    <property type="protein sequence ID" value="KAE9404305.1"/>
    <property type="molecule type" value="Genomic_DNA"/>
</dbReference>
<evidence type="ECO:0000313" key="2">
    <source>
        <dbReference type="Proteomes" id="UP000799118"/>
    </source>
</evidence>
<sequence length="143" mass="16055">MDADSTIMDTDSTSLPGIRVLLSIDVQLRLTHDLLDHIVICMQTRNGSRGSRQNEHDVFHGQTRSSKRWSIAKLWEVSWPLLSLILQTLCSKPCKELGSNGSGEYERGGVGNKKTGVVRTKIPLNLYLFVSRCTTFLLKSCYL</sequence>
<keyword evidence="2" id="KW-1185">Reference proteome</keyword>
<proteinExistence type="predicted"/>
<dbReference type="AlphaFoldDB" id="A0A6A4I6C1"/>
<dbReference type="Proteomes" id="UP000799118">
    <property type="component" value="Unassembled WGS sequence"/>
</dbReference>
<organism evidence="1 2">
    <name type="scientific">Gymnopus androsaceus JB14</name>
    <dbReference type="NCBI Taxonomy" id="1447944"/>
    <lineage>
        <taxon>Eukaryota</taxon>
        <taxon>Fungi</taxon>
        <taxon>Dikarya</taxon>
        <taxon>Basidiomycota</taxon>
        <taxon>Agaricomycotina</taxon>
        <taxon>Agaricomycetes</taxon>
        <taxon>Agaricomycetidae</taxon>
        <taxon>Agaricales</taxon>
        <taxon>Marasmiineae</taxon>
        <taxon>Omphalotaceae</taxon>
        <taxon>Gymnopus</taxon>
    </lineage>
</organism>
<accession>A0A6A4I6C1</accession>
<reference evidence="1" key="1">
    <citation type="journal article" date="2019" name="Environ. Microbiol.">
        <title>Fungal ecological strategies reflected in gene transcription - a case study of two litter decomposers.</title>
        <authorList>
            <person name="Barbi F."/>
            <person name="Kohler A."/>
            <person name="Barry K."/>
            <person name="Baskaran P."/>
            <person name="Daum C."/>
            <person name="Fauchery L."/>
            <person name="Ihrmark K."/>
            <person name="Kuo A."/>
            <person name="LaButti K."/>
            <person name="Lipzen A."/>
            <person name="Morin E."/>
            <person name="Grigoriev I.V."/>
            <person name="Henrissat B."/>
            <person name="Lindahl B."/>
            <person name="Martin F."/>
        </authorList>
    </citation>
    <scope>NUCLEOTIDE SEQUENCE</scope>
    <source>
        <strain evidence="1">JB14</strain>
    </source>
</reference>
<gene>
    <name evidence="1" type="ORF">BT96DRAFT_917052</name>
</gene>
<name>A0A6A4I6C1_9AGAR</name>
<evidence type="ECO:0000313" key="1">
    <source>
        <dbReference type="EMBL" id="KAE9404305.1"/>
    </source>
</evidence>